<accession>A0A9X5CDB8</accession>
<dbReference type="SUPFAM" id="SSF52540">
    <property type="entry name" value="P-loop containing nucleoside triphosphate hydrolases"/>
    <property type="match status" value="1"/>
</dbReference>
<dbReference type="Gene3D" id="3.40.50.300">
    <property type="entry name" value="P-loop containing nucleotide triphosphate hydrolases"/>
    <property type="match status" value="1"/>
</dbReference>
<dbReference type="EMBL" id="VIRB01000163">
    <property type="protein sequence ID" value="NDO72301.1"/>
    <property type="molecule type" value="Genomic_DNA"/>
</dbReference>
<proteinExistence type="predicted"/>
<dbReference type="RefSeq" id="WP_004082655.1">
    <property type="nucleotide sequence ID" value="NZ_VIRB01000163.1"/>
</dbReference>
<evidence type="ECO:0000313" key="2">
    <source>
        <dbReference type="Proteomes" id="UP000474104"/>
    </source>
</evidence>
<sequence length="111" mass="13021">MGKIFNVSGDCKPNLHYMVDISERLRKIKELVDRGEYFSIHRARQYGKTTTLRALKRYLQEEYIVLSLDFQKLDAAKFENGNMFSLAFASYFIRLLRRECADRTGVVSETQ</sequence>
<comment type="caution">
    <text evidence="1">The sequence shown here is derived from an EMBL/GenBank/DDBJ whole genome shotgun (WGS) entry which is preliminary data.</text>
</comment>
<gene>
    <name evidence="1" type="ORF">FMM80_28235</name>
</gene>
<dbReference type="InterPro" id="IPR027417">
    <property type="entry name" value="P-loop_NTPase"/>
</dbReference>
<dbReference type="OrthoDB" id="5486659at2"/>
<dbReference type="AlphaFoldDB" id="A0A9X5CDB8"/>
<dbReference type="Proteomes" id="UP000474104">
    <property type="component" value="Unassembled WGS sequence"/>
</dbReference>
<evidence type="ECO:0008006" key="3">
    <source>
        <dbReference type="Google" id="ProtNLM"/>
    </source>
</evidence>
<reference evidence="1 2" key="1">
    <citation type="submission" date="2019-07" db="EMBL/GenBank/DDBJ databases">
        <title>Draft genome sequences of 15 bacterial species constituting the stable defined intestinal microbiota of the GM15 gnotobiotic mouse model.</title>
        <authorList>
            <person name="Elie C."/>
            <person name="Mathieu A."/>
            <person name="Saliou A."/>
            <person name="Darnaud M."/>
            <person name="Leulier F."/>
            <person name="Tamellini A."/>
        </authorList>
    </citation>
    <scope>NUCLEOTIDE SEQUENCE [LARGE SCALE GENOMIC DNA]</scope>
    <source>
        <strain evidence="2">ASF 502</strain>
    </source>
</reference>
<organism evidence="1 2">
    <name type="scientific">Schaedlerella arabinosiphila</name>
    <dbReference type="NCBI Taxonomy" id="2044587"/>
    <lineage>
        <taxon>Bacteria</taxon>
        <taxon>Bacillati</taxon>
        <taxon>Bacillota</taxon>
        <taxon>Clostridia</taxon>
        <taxon>Lachnospirales</taxon>
        <taxon>Lachnospiraceae</taxon>
        <taxon>Schaedlerella</taxon>
    </lineage>
</organism>
<name>A0A9X5CDB8_9FIRM</name>
<protein>
    <recommendedName>
        <fullName evidence="3">AAA-ATPase-like domain-containing protein</fullName>
    </recommendedName>
</protein>
<evidence type="ECO:0000313" key="1">
    <source>
        <dbReference type="EMBL" id="NDO72301.1"/>
    </source>
</evidence>